<reference evidence="2 3" key="1">
    <citation type="submission" date="2016-02" db="EMBL/GenBank/DDBJ databases">
        <title>Genome analysis of coral dinoflagellate symbionts highlights evolutionary adaptations to a symbiotic lifestyle.</title>
        <authorList>
            <person name="Aranda M."/>
            <person name="Li Y."/>
            <person name="Liew Y.J."/>
            <person name="Baumgarten S."/>
            <person name="Simakov O."/>
            <person name="Wilson M."/>
            <person name="Piel J."/>
            <person name="Ashoor H."/>
            <person name="Bougouffa S."/>
            <person name="Bajic V.B."/>
            <person name="Ryu T."/>
            <person name="Ravasi T."/>
            <person name="Bayer T."/>
            <person name="Micklem G."/>
            <person name="Kim H."/>
            <person name="Bhak J."/>
            <person name="Lajeunesse T.C."/>
            <person name="Voolstra C.R."/>
        </authorList>
    </citation>
    <scope>NUCLEOTIDE SEQUENCE [LARGE SCALE GENOMIC DNA]</scope>
    <source>
        <strain evidence="2 3">CCMP2467</strain>
    </source>
</reference>
<sequence>MRKHNDECHKARKWQGGAVPQNILSPGSTFSNVNNHNSPLKEKRSELALGGEDAKVTHQALTGYQQRQLDKNELEVAARIEKRNAVEVGQA</sequence>
<feature type="compositionally biased region" description="Polar residues" evidence="1">
    <location>
        <begin position="22"/>
        <end position="38"/>
    </location>
</feature>
<comment type="caution">
    <text evidence="2">The sequence shown here is derived from an EMBL/GenBank/DDBJ whole genome shotgun (WGS) entry which is preliminary data.</text>
</comment>
<feature type="non-terminal residue" evidence="2">
    <location>
        <position position="91"/>
    </location>
</feature>
<keyword evidence="3" id="KW-1185">Reference proteome</keyword>
<accession>A0A1Q9BTL4</accession>
<feature type="region of interest" description="Disordered" evidence="1">
    <location>
        <begin position="1"/>
        <end position="41"/>
    </location>
</feature>
<evidence type="ECO:0000313" key="3">
    <source>
        <dbReference type="Proteomes" id="UP000186817"/>
    </source>
</evidence>
<evidence type="ECO:0000256" key="1">
    <source>
        <dbReference type="SAM" id="MobiDB-lite"/>
    </source>
</evidence>
<proteinExistence type="predicted"/>
<protein>
    <submittedName>
        <fullName evidence="2">Uncharacterized protein</fullName>
    </submittedName>
</protein>
<dbReference type="AlphaFoldDB" id="A0A1Q9BTL4"/>
<gene>
    <name evidence="2" type="ORF">AK812_SmicGene46571</name>
</gene>
<dbReference type="EMBL" id="LSRX01004385">
    <property type="protein sequence ID" value="OLP74016.1"/>
    <property type="molecule type" value="Genomic_DNA"/>
</dbReference>
<name>A0A1Q9BTL4_SYMMI</name>
<organism evidence="2 3">
    <name type="scientific">Symbiodinium microadriaticum</name>
    <name type="common">Dinoflagellate</name>
    <name type="synonym">Zooxanthella microadriatica</name>
    <dbReference type="NCBI Taxonomy" id="2951"/>
    <lineage>
        <taxon>Eukaryota</taxon>
        <taxon>Sar</taxon>
        <taxon>Alveolata</taxon>
        <taxon>Dinophyceae</taxon>
        <taxon>Suessiales</taxon>
        <taxon>Symbiodiniaceae</taxon>
        <taxon>Symbiodinium</taxon>
    </lineage>
</organism>
<evidence type="ECO:0000313" key="2">
    <source>
        <dbReference type="EMBL" id="OLP74016.1"/>
    </source>
</evidence>
<dbReference type="Proteomes" id="UP000186817">
    <property type="component" value="Unassembled WGS sequence"/>
</dbReference>